<organism evidence="1 2">
    <name type="scientific">Hygrophoropsis aurantiaca</name>
    <dbReference type="NCBI Taxonomy" id="72124"/>
    <lineage>
        <taxon>Eukaryota</taxon>
        <taxon>Fungi</taxon>
        <taxon>Dikarya</taxon>
        <taxon>Basidiomycota</taxon>
        <taxon>Agaricomycotina</taxon>
        <taxon>Agaricomycetes</taxon>
        <taxon>Agaricomycetidae</taxon>
        <taxon>Boletales</taxon>
        <taxon>Coniophorineae</taxon>
        <taxon>Hygrophoropsidaceae</taxon>
        <taxon>Hygrophoropsis</taxon>
    </lineage>
</organism>
<protein>
    <submittedName>
        <fullName evidence="1">Uncharacterized protein</fullName>
    </submittedName>
</protein>
<accession>A0ACB8APG8</accession>
<dbReference type="EMBL" id="MU267603">
    <property type="protein sequence ID" value="KAH7915190.1"/>
    <property type="molecule type" value="Genomic_DNA"/>
</dbReference>
<sequence>MVHSKPANPKKSQRERLRGIAETTLEALQTGSVVVDGVTHDIAETIRVSNEGTSYYSPDDPSLSNWADTIPPSETPLSDPEISILEISVLEAARLLVDTLAPLNTTHNSIAVLNFASATRPGGGFISGAQAQEESIARSSTIYSSLMTDTAQQFYQLHKQDRKRGFYYHAMIWTPTVVVFRNDAGDWVEPFKVSAVTSAAVNAGDVRKKASESVPPPDPVEVEERVEATMRERMARVLFLLEKQGVKNVVLGSFGTGVFRNKVELVAKIWADLLTTKDARFKHSFHRVIFAIIGTETFNTFKQTFEPA</sequence>
<dbReference type="Proteomes" id="UP000790377">
    <property type="component" value="Unassembled WGS sequence"/>
</dbReference>
<name>A0ACB8APG8_9AGAM</name>
<proteinExistence type="predicted"/>
<reference evidence="1" key="1">
    <citation type="journal article" date="2021" name="New Phytol.">
        <title>Evolutionary innovations through gain and loss of genes in the ectomycorrhizal Boletales.</title>
        <authorList>
            <person name="Wu G."/>
            <person name="Miyauchi S."/>
            <person name="Morin E."/>
            <person name="Kuo A."/>
            <person name="Drula E."/>
            <person name="Varga T."/>
            <person name="Kohler A."/>
            <person name="Feng B."/>
            <person name="Cao Y."/>
            <person name="Lipzen A."/>
            <person name="Daum C."/>
            <person name="Hundley H."/>
            <person name="Pangilinan J."/>
            <person name="Johnson J."/>
            <person name="Barry K."/>
            <person name="LaButti K."/>
            <person name="Ng V."/>
            <person name="Ahrendt S."/>
            <person name="Min B."/>
            <person name="Choi I.G."/>
            <person name="Park H."/>
            <person name="Plett J.M."/>
            <person name="Magnuson J."/>
            <person name="Spatafora J.W."/>
            <person name="Nagy L.G."/>
            <person name="Henrissat B."/>
            <person name="Grigoriev I.V."/>
            <person name="Yang Z.L."/>
            <person name="Xu J."/>
            <person name="Martin F.M."/>
        </authorList>
    </citation>
    <scope>NUCLEOTIDE SEQUENCE</scope>
    <source>
        <strain evidence="1">ATCC 28755</strain>
    </source>
</reference>
<evidence type="ECO:0000313" key="2">
    <source>
        <dbReference type="Proteomes" id="UP000790377"/>
    </source>
</evidence>
<comment type="caution">
    <text evidence="1">The sequence shown here is derived from an EMBL/GenBank/DDBJ whole genome shotgun (WGS) entry which is preliminary data.</text>
</comment>
<keyword evidence="2" id="KW-1185">Reference proteome</keyword>
<evidence type="ECO:0000313" key="1">
    <source>
        <dbReference type="EMBL" id="KAH7915190.1"/>
    </source>
</evidence>
<gene>
    <name evidence="1" type="ORF">BJ138DRAFT_998479</name>
</gene>